<dbReference type="Pfam" id="PF18348">
    <property type="entry name" value="SH3_16"/>
    <property type="match status" value="1"/>
</dbReference>
<evidence type="ECO:0000313" key="7">
    <source>
        <dbReference type="Proteomes" id="UP001165367"/>
    </source>
</evidence>
<comment type="similarity">
    <text evidence="1">Belongs to the peptidase C40 family.</text>
</comment>
<feature type="domain" description="NlpC/P60" evidence="5">
    <location>
        <begin position="130"/>
        <end position="257"/>
    </location>
</feature>
<reference evidence="6" key="1">
    <citation type="submission" date="2022-01" db="EMBL/GenBank/DDBJ databases">
        <authorList>
            <person name="Jo J.-H."/>
            <person name="Im W.-T."/>
        </authorList>
    </citation>
    <scope>NUCLEOTIDE SEQUENCE</scope>
    <source>
        <strain evidence="6">NA20</strain>
    </source>
</reference>
<organism evidence="6 7">
    <name type="scientific">Terrimonas ginsenosidimutans</name>
    <dbReference type="NCBI Taxonomy" id="2908004"/>
    <lineage>
        <taxon>Bacteria</taxon>
        <taxon>Pseudomonadati</taxon>
        <taxon>Bacteroidota</taxon>
        <taxon>Chitinophagia</taxon>
        <taxon>Chitinophagales</taxon>
        <taxon>Chitinophagaceae</taxon>
        <taxon>Terrimonas</taxon>
    </lineage>
</organism>
<dbReference type="Gene3D" id="2.30.30.40">
    <property type="entry name" value="SH3 Domains"/>
    <property type="match status" value="1"/>
</dbReference>
<dbReference type="SUPFAM" id="SSF50044">
    <property type="entry name" value="SH3-domain"/>
    <property type="match status" value="1"/>
</dbReference>
<evidence type="ECO:0000259" key="5">
    <source>
        <dbReference type="PROSITE" id="PS51935"/>
    </source>
</evidence>
<dbReference type="PANTHER" id="PTHR47053">
    <property type="entry name" value="MUREIN DD-ENDOPEPTIDASE MEPH-RELATED"/>
    <property type="match status" value="1"/>
</dbReference>
<dbReference type="InterPro" id="IPR041382">
    <property type="entry name" value="SH3_16"/>
</dbReference>
<accession>A0ABS9KZ69</accession>
<dbReference type="InterPro" id="IPR036028">
    <property type="entry name" value="SH3-like_dom_sf"/>
</dbReference>
<dbReference type="PROSITE" id="PS51935">
    <property type="entry name" value="NLPC_P60"/>
    <property type="match status" value="1"/>
</dbReference>
<keyword evidence="4" id="KW-0788">Thiol protease</keyword>
<dbReference type="InterPro" id="IPR000064">
    <property type="entry name" value="NLP_P60_dom"/>
</dbReference>
<evidence type="ECO:0000256" key="1">
    <source>
        <dbReference type="ARBA" id="ARBA00007074"/>
    </source>
</evidence>
<evidence type="ECO:0000256" key="2">
    <source>
        <dbReference type="ARBA" id="ARBA00022670"/>
    </source>
</evidence>
<dbReference type="InterPro" id="IPR051202">
    <property type="entry name" value="Peptidase_C40"/>
</dbReference>
<dbReference type="Gene3D" id="3.90.1720.10">
    <property type="entry name" value="endopeptidase domain like (from Nostoc punctiforme)"/>
    <property type="match status" value="1"/>
</dbReference>
<dbReference type="Pfam" id="PF00877">
    <property type="entry name" value="NLPC_P60"/>
    <property type="match status" value="1"/>
</dbReference>
<dbReference type="PANTHER" id="PTHR47053:SF1">
    <property type="entry name" value="MUREIN DD-ENDOPEPTIDASE MEPH-RELATED"/>
    <property type="match status" value="1"/>
</dbReference>
<dbReference type="Proteomes" id="UP001165367">
    <property type="component" value="Unassembled WGS sequence"/>
</dbReference>
<dbReference type="InterPro" id="IPR038765">
    <property type="entry name" value="Papain-like_cys_pep_sf"/>
</dbReference>
<evidence type="ECO:0000256" key="3">
    <source>
        <dbReference type="ARBA" id="ARBA00022801"/>
    </source>
</evidence>
<evidence type="ECO:0000313" key="6">
    <source>
        <dbReference type="EMBL" id="MCG2617677.1"/>
    </source>
</evidence>
<gene>
    <name evidence="6" type="ORF">LZZ85_25475</name>
</gene>
<protein>
    <submittedName>
        <fullName evidence="6">C40 family peptidase</fullName>
    </submittedName>
</protein>
<comment type="caution">
    <text evidence="6">The sequence shown here is derived from an EMBL/GenBank/DDBJ whole genome shotgun (WGS) entry which is preliminary data.</text>
</comment>
<keyword evidence="3" id="KW-0378">Hydrolase</keyword>
<name>A0ABS9KZ69_9BACT</name>
<proteinExistence type="inferred from homology"/>
<sequence length="257" mass="28407">MDYAIIKVPAAPVRRKARHQGEMTNQLLFGDTVKVLKKKGDKWLKVRNLSDGYEGWVTRTHVAEVPEKEAKAGSVAPFVTGELINTITINQVPVHIPIGATLPAWDGARGKINGLVYQFDGKAVKRYGATPDASLIKSTVAPWLNAPYMWGGKTIFGVDCSGFVQLNFKMMGVDLSRDAWQQAQEGKIVDKIKDAVCGDLAFFDDHDEIVHVGLLLSNDTIMHASGKVRIDQIDKKGIINTDTGKRTHSLRVIKRSW</sequence>
<evidence type="ECO:0000256" key="4">
    <source>
        <dbReference type="ARBA" id="ARBA00022807"/>
    </source>
</evidence>
<keyword evidence="2" id="KW-0645">Protease</keyword>
<dbReference type="EMBL" id="JAKLTR010000024">
    <property type="protein sequence ID" value="MCG2617677.1"/>
    <property type="molecule type" value="Genomic_DNA"/>
</dbReference>
<dbReference type="SUPFAM" id="SSF54001">
    <property type="entry name" value="Cysteine proteinases"/>
    <property type="match status" value="1"/>
</dbReference>
<dbReference type="RefSeq" id="WP_237876487.1">
    <property type="nucleotide sequence ID" value="NZ_JAKLTR010000024.1"/>
</dbReference>
<keyword evidence="7" id="KW-1185">Reference proteome</keyword>